<dbReference type="GeneID" id="84575134"/>
<comment type="caution">
    <text evidence="2">The sequence shown here is derived from an EMBL/GenBank/DDBJ whole genome shotgun (WGS) entry which is preliminary data.</text>
</comment>
<accession>A0A6H9XFW3</accession>
<dbReference type="CDD" id="cd00130">
    <property type="entry name" value="PAS"/>
    <property type="match status" value="1"/>
</dbReference>
<dbReference type="InterPro" id="IPR013655">
    <property type="entry name" value="PAS_fold_3"/>
</dbReference>
<dbReference type="InterPro" id="IPR000014">
    <property type="entry name" value="PAS"/>
</dbReference>
<keyword evidence="2" id="KW-0378">Hydrolase</keyword>
<gene>
    <name evidence="2" type="primary">aer</name>
    <name evidence="2" type="ORF">NCTC10254_02062</name>
</gene>
<keyword evidence="2" id="KW-0255">Endonuclease</keyword>
<evidence type="ECO:0000313" key="3">
    <source>
        <dbReference type="Proteomes" id="UP000249886"/>
    </source>
</evidence>
<organism evidence="2 3">
    <name type="scientific">Corynebacterium matruchotii</name>
    <dbReference type="NCBI Taxonomy" id="43768"/>
    <lineage>
        <taxon>Bacteria</taxon>
        <taxon>Bacillati</taxon>
        <taxon>Actinomycetota</taxon>
        <taxon>Actinomycetes</taxon>
        <taxon>Mycobacteriales</taxon>
        <taxon>Corynebacteriaceae</taxon>
        <taxon>Corynebacterium</taxon>
    </lineage>
</organism>
<dbReference type="GO" id="GO:0004519">
    <property type="term" value="F:endonuclease activity"/>
    <property type="evidence" value="ECO:0007669"/>
    <property type="project" value="UniProtKB-KW"/>
</dbReference>
<dbReference type="SUPFAM" id="SSF55785">
    <property type="entry name" value="PYP-like sensor domain (PAS domain)"/>
    <property type="match status" value="1"/>
</dbReference>
<reference evidence="2 3" key="1">
    <citation type="submission" date="2018-06" db="EMBL/GenBank/DDBJ databases">
        <authorList>
            <consortium name="Pathogen Informatics"/>
            <person name="Doyle S."/>
        </authorList>
    </citation>
    <scope>NUCLEOTIDE SEQUENCE [LARGE SCALE GENOMIC DNA]</scope>
    <source>
        <strain evidence="2 3">NCTC10254</strain>
    </source>
</reference>
<feature type="domain" description="PAS fold-3" evidence="1">
    <location>
        <begin position="271"/>
        <end position="342"/>
    </location>
</feature>
<dbReference type="RefSeq" id="WP_005523638.1">
    <property type="nucleotide sequence ID" value="NZ_CAUUEQ010000026.1"/>
</dbReference>
<evidence type="ECO:0000313" key="2">
    <source>
        <dbReference type="EMBL" id="SPW31312.1"/>
    </source>
</evidence>
<proteinExistence type="predicted"/>
<keyword evidence="2" id="KW-0540">Nuclease</keyword>
<dbReference type="AlphaFoldDB" id="A0A6H9XFW3"/>
<dbReference type="Gene3D" id="3.30.450.20">
    <property type="entry name" value="PAS domain"/>
    <property type="match status" value="1"/>
</dbReference>
<evidence type="ECO:0000259" key="1">
    <source>
        <dbReference type="Pfam" id="PF08447"/>
    </source>
</evidence>
<dbReference type="Pfam" id="PF08447">
    <property type="entry name" value="PAS_3"/>
    <property type="match status" value="1"/>
</dbReference>
<protein>
    <submittedName>
        <fullName evidence="2">Type IV restriction endonuclease</fullName>
    </submittedName>
</protein>
<dbReference type="InterPro" id="IPR035965">
    <property type="entry name" value="PAS-like_dom_sf"/>
</dbReference>
<dbReference type="EMBL" id="UARK01000031">
    <property type="protein sequence ID" value="SPW31312.1"/>
    <property type="molecule type" value="Genomic_DNA"/>
</dbReference>
<sequence>MAIEQALSKQAEKVRELKPFIDSTVATKTTFLMPFVNNVLGYDVSDPREVRPEYPVGNGESVDFAIVDGSDFRILVLCESIQHSLSSMRRDQLVRAIHALGADYGILGNGEFFEVFAKGEPVFNFNVAQPPSHVITGLKKLSKANYENDYFASASQSSAQNDELVSAIRDLLASDLQSADPELVDFLAAKLAARKGAAQPAAQPAQPQVPAMANTAMVPVDAPVTIDYEPTPPTNAHIDDSGMPWVAPRRKVQPDEVFFSTTDARGVIQEANNVFVDLSHYSRAELIGAPHNIIRHPDIPGALFHTMWSALEQGIPFAGYMRNATADGGFYDVYATVTKLENGGYLSVRITPSVDENWALAQGIYTTLSDYEKQLKDSGYNRRTAASQGAEHLTELLNQLGIEDYEHLQWSQLPDEVAAREARSSGLPQRPNATGLLDDILRATHATYNELNAWMREQDTIVDLISSLAMTDQRLHEEIQAAVSVSGRMNTLDVTGPEREVLLIPLRVWMNMHSLANDYLEELRELLPKLANAGSKTRFHVALARLHTTMVAMFAAELIDTPMSTHSAPAIRDLCSALRQTLRELDDQAFEYNRVKNRVSNRIRSVKSIMEVPYSLIVDWARETRSRAFTSATEELVHTVSNSADGAATAISELASLVQRLDSGVVHDISRVRDLVLHIDLAAKQYQDTH</sequence>
<dbReference type="Proteomes" id="UP000249886">
    <property type="component" value="Unassembled WGS sequence"/>
</dbReference>
<name>A0A6H9XFW3_9CORY</name>